<dbReference type="PRINTS" id="PR00926">
    <property type="entry name" value="MITOCARRIER"/>
</dbReference>
<evidence type="ECO:0000256" key="8">
    <source>
        <dbReference type="RuleBase" id="RU000488"/>
    </source>
</evidence>
<reference evidence="9 10" key="1">
    <citation type="journal article" date="2024" name="BMC Genomics">
        <title>De novo assembly and annotation of Popillia japonica's genome with initial clues to its potential as an invasive pest.</title>
        <authorList>
            <person name="Cucini C."/>
            <person name="Boschi S."/>
            <person name="Funari R."/>
            <person name="Cardaioli E."/>
            <person name="Iannotti N."/>
            <person name="Marturano G."/>
            <person name="Paoli F."/>
            <person name="Bruttini M."/>
            <person name="Carapelli A."/>
            <person name="Frati F."/>
            <person name="Nardi F."/>
        </authorList>
    </citation>
    <scope>NUCLEOTIDE SEQUENCE [LARGE SCALE GENOMIC DNA]</scope>
    <source>
        <strain evidence="9">DMR45628</strain>
    </source>
</reference>
<proteinExistence type="inferred from homology"/>
<dbReference type="AlphaFoldDB" id="A0AAW1JF77"/>
<dbReference type="SUPFAM" id="SSF103506">
    <property type="entry name" value="Mitochondrial carrier"/>
    <property type="match status" value="1"/>
</dbReference>
<dbReference type="InterPro" id="IPR002067">
    <property type="entry name" value="MCP"/>
</dbReference>
<dbReference type="InterPro" id="IPR023395">
    <property type="entry name" value="MCP_dom_sf"/>
</dbReference>
<dbReference type="EMBL" id="JASPKY010000409">
    <property type="protein sequence ID" value="KAK9701722.1"/>
    <property type="molecule type" value="Genomic_DNA"/>
</dbReference>
<evidence type="ECO:0000313" key="9">
    <source>
        <dbReference type="EMBL" id="KAK9701722.1"/>
    </source>
</evidence>
<protein>
    <submittedName>
        <fullName evidence="9">Mitochondrial carrier protein</fullName>
    </submittedName>
</protein>
<dbReference type="Pfam" id="PF00153">
    <property type="entry name" value="Mito_carr"/>
    <property type="match status" value="2"/>
</dbReference>
<feature type="repeat" description="Solcar" evidence="7">
    <location>
        <begin position="11"/>
        <end position="103"/>
    </location>
</feature>
<evidence type="ECO:0000313" key="10">
    <source>
        <dbReference type="Proteomes" id="UP001458880"/>
    </source>
</evidence>
<dbReference type="PANTHER" id="PTHR24089">
    <property type="entry name" value="SOLUTE CARRIER FAMILY 25"/>
    <property type="match status" value="1"/>
</dbReference>
<keyword evidence="3 8" id="KW-0813">Transport</keyword>
<name>A0AAW1JF77_POPJA</name>
<comment type="caution">
    <text evidence="9">The sequence shown here is derived from an EMBL/GenBank/DDBJ whole genome shotgun (WGS) entry which is preliminary data.</text>
</comment>
<dbReference type="GO" id="GO:0016020">
    <property type="term" value="C:membrane"/>
    <property type="evidence" value="ECO:0007669"/>
    <property type="project" value="UniProtKB-SubCell"/>
</dbReference>
<evidence type="ECO:0000256" key="7">
    <source>
        <dbReference type="PROSITE-ProRule" id="PRU00282"/>
    </source>
</evidence>
<gene>
    <name evidence="9" type="ORF">QE152_g30402</name>
</gene>
<dbReference type="PROSITE" id="PS50920">
    <property type="entry name" value="SOLCAR"/>
    <property type="match status" value="2"/>
</dbReference>
<comment type="similarity">
    <text evidence="2 8">Belongs to the mitochondrial carrier (TC 2.A.29) family.</text>
</comment>
<evidence type="ECO:0000256" key="1">
    <source>
        <dbReference type="ARBA" id="ARBA00004141"/>
    </source>
</evidence>
<sequence>MVNDNAPSKKLSHTDYIIAGAASGLVTRALCQPLDVLKIRLQLQVEPITQSNISKYRSILQTIVLISHEEGIKAFWKGHVPAQLLSIVYGAVQFWCFETLCKHVNGLNLPKLYTPVINFSSGFVAGSFATLVSFPFDVARTRLVAQNEQHRAYNGVIHAFIRMRHLYGDMIAEIRSDVDPFWR</sequence>
<keyword evidence="5" id="KW-0677">Repeat</keyword>
<evidence type="ECO:0000256" key="5">
    <source>
        <dbReference type="ARBA" id="ARBA00022737"/>
    </source>
</evidence>
<dbReference type="Proteomes" id="UP001458880">
    <property type="component" value="Unassembled WGS sequence"/>
</dbReference>
<keyword evidence="10" id="KW-1185">Reference proteome</keyword>
<keyword evidence="4 7" id="KW-0812">Transmembrane</keyword>
<keyword evidence="6 7" id="KW-0472">Membrane</keyword>
<comment type="subcellular location">
    <subcellularLocation>
        <location evidence="1">Membrane</location>
        <topology evidence="1">Multi-pass membrane protein</topology>
    </subcellularLocation>
</comment>
<evidence type="ECO:0000256" key="4">
    <source>
        <dbReference type="ARBA" id="ARBA00022692"/>
    </source>
</evidence>
<dbReference type="GO" id="GO:0055085">
    <property type="term" value="P:transmembrane transport"/>
    <property type="evidence" value="ECO:0007669"/>
    <property type="project" value="InterPro"/>
</dbReference>
<organism evidence="9 10">
    <name type="scientific">Popillia japonica</name>
    <name type="common">Japanese beetle</name>
    <dbReference type="NCBI Taxonomy" id="7064"/>
    <lineage>
        <taxon>Eukaryota</taxon>
        <taxon>Metazoa</taxon>
        <taxon>Ecdysozoa</taxon>
        <taxon>Arthropoda</taxon>
        <taxon>Hexapoda</taxon>
        <taxon>Insecta</taxon>
        <taxon>Pterygota</taxon>
        <taxon>Neoptera</taxon>
        <taxon>Endopterygota</taxon>
        <taxon>Coleoptera</taxon>
        <taxon>Polyphaga</taxon>
        <taxon>Scarabaeiformia</taxon>
        <taxon>Scarabaeidae</taxon>
        <taxon>Rutelinae</taxon>
        <taxon>Popillia</taxon>
    </lineage>
</organism>
<evidence type="ECO:0000256" key="2">
    <source>
        <dbReference type="ARBA" id="ARBA00006375"/>
    </source>
</evidence>
<dbReference type="InterPro" id="IPR018108">
    <property type="entry name" value="MCP_transmembrane"/>
</dbReference>
<evidence type="ECO:0000256" key="6">
    <source>
        <dbReference type="ARBA" id="ARBA00023136"/>
    </source>
</evidence>
<feature type="repeat" description="Solcar" evidence="7">
    <location>
        <begin position="113"/>
        <end position="183"/>
    </location>
</feature>
<evidence type="ECO:0000256" key="3">
    <source>
        <dbReference type="ARBA" id="ARBA00022448"/>
    </source>
</evidence>
<accession>A0AAW1JF77</accession>
<dbReference type="Gene3D" id="1.50.40.10">
    <property type="entry name" value="Mitochondrial carrier domain"/>
    <property type="match status" value="1"/>
</dbReference>